<evidence type="ECO:0000256" key="1">
    <source>
        <dbReference type="SAM" id="Phobius"/>
    </source>
</evidence>
<keyword evidence="4" id="KW-1185">Reference proteome</keyword>
<dbReference type="InterPro" id="IPR046253">
    <property type="entry name" value="DUF6286"/>
</dbReference>
<proteinExistence type="predicted"/>
<reference evidence="3 4" key="1">
    <citation type="submission" date="2019-06" db="EMBL/GenBank/DDBJ databases">
        <title>Sequencing the genomes of 1000 actinobacteria strains.</title>
        <authorList>
            <person name="Klenk H.-P."/>
        </authorList>
    </citation>
    <scope>NUCLEOTIDE SEQUENCE [LARGE SCALE GENOMIC DNA]</scope>
    <source>
        <strain evidence="3 4">DSM 45301</strain>
    </source>
</reference>
<evidence type="ECO:0000313" key="3">
    <source>
        <dbReference type="EMBL" id="TQM13910.1"/>
    </source>
</evidence>
<organism evidence="3 4">
    <name type="scientific">Pseudonocardia kunmingensis</name>
    <dbReference type="NCBI Taxonomy" id="630975"/>
    <lineage>
        <taxon>Bacteria</taxon>
        <taxon>Bacillati</taxon>
        <taxon>Actinomycetota</taxon>
        <taxon>Actinomycetes</taxon>
        <taxon>Pseudonocardiales</taxon>
        <taxon>Pseudonocardiaceae</taxon>
        <taxon>Pseudonocardia</taxon>
    </lineage>
</organism>
<accession>A0A543DX53</accession>
<sequence length="179" mass="19051">MRVLLRVLAPLLGLAVAGTGVLLVLEVVAAWVRPDTTRGLVVPWPDWYSSLGATTWTDTPVAGVAIGLAVLGLLLVLVGLLARRADIAVDGPAPEITVTTSPRVLARLVGRRVRSTDDVAAASVTASARKVRVAAQAWNDAGPELRDSVRGRVDELLDELPLHRRPRVAVSVQDREGPR</sequence>
<feature type="transmembrane region" description="Helical" evidence="1">
    <location>
        <begin position="61"/>
        <end position="82"/>
    </location>
</feature>
<dbReference type="EMBL" id="VFPA01000001">
    <property type="protein sequence ID" value="TQM13910.1"/>
    <property type="molecule type" value="Genomic_DNA"/>
</dbReference>
<name>A0A543DX53_9PSEU</name>
<dbReference type="AlphaFoldDB" id="A0A543DX53"/>
<evidence type="ECO:0000313" key="4">
    <source>
        <dbReference type="Proteomes" id="UP000315677"/>
    </source>
</evidence>
<dbReference type="Pfam" id="PF19803">
    <property type="entry name" value="DUF6286"/>
    <property type="match status" value="1"/>
</dbReference>
<dbReference type="RefSeq" id="WP_142047945.1">
    <property type="nucleotide sequence ID" value="NZ_VFPA01000001.1"/>
</dbReference>
<keyword evidence="1" id="KW-0812">Transmembrane</keyword>
<feature type="domain" description="DUF6286" evidence="2">
    <location>
        <begin position="70"/>
        <end position="173"/>
    </location>
</feature>
<keyword evidence="1" id="KW-0472">Membrane</keyword>
<dbReference type="OrthoDB" id="5191564at2"/>
<gene>
    <name evidence="3" type="ORF">FB558_0665</name>
</gene>
<protein>
    <recommendedName>
        <fullName evidence="2">DUF6286 domain-containing protein</fullName>
    </recommendedName>
</protein>
<evidence type="ECO:0000259" key="2">
    <source>
        <dbReference type="Pfam" id="PF19803"/>
    </source>
</evidence>
<dbReference type="Proteomes" id="UP000315677">
    <property type="component" value="Unassembled WGS sequence"/>
</dbReference>
<keyword evidence="1" id="KW-1133">Transmembrane helix</keyword>
<comment type="caution">
    <text evidence="3">The sequence shown here is derived from an EMBL/GenBank/DDBJ whole genome shotgun (WGS) entry which is preliminary data.</text>
</comment>